<dbReference type="EMBL" id="CP002999">
    <property type="protein sequence ID" value="AEM70146.1"/>
    <property type="molecule type" value="Genomic_DNA"/>
</dbReference>
<keyword evidence="1" id="KW-0472">Membrane</keyword>
<dbReference type="Proteomes" id="UP000008908">
    <property type="component" value="Chromosome"/>
</dbReference>
<proteinExistence type="predicted"/>
<dbReference type="KEGG" id="mrs:Murru_1102"/>
<dbReference type="STRING" id="886377.Murru_1102"/>
<keyword evidence="1" id="KW-0812">Transmembrane</keyword>
<reference evidence="2 3" key="2">
    <citation type="journal article" date="2012" name="Stand. Genomic Sci.">
        <title>Complete genome sequence of the facultatively anaerobic, appendaged bacterium Muricauda ruestringensis type strain (B1(T)).</title>
        <authorList>
            <person name="Huntemann M."/>
            <person name="Teshima H."/>
            <person name="Lapidus A."/>
            <person name="Nolan M."/>
            <person name="Lucas S."/>
            <person name="Hammon N."/>
            <person name="Deshpande S."/>
            <person name="Cheng J.F."/>
            <person name="Tapia R."/>
            <person name="Goodwin L.A."/>
            <person name="Pitluck S."/>
            <person name="Liolios K."/>
            <person name="Pagani I."/>
            <person name="Ivanova N."/>
            <person name="Mavromatis K."/>
            <person name="Mikhailova N."/>
            <person name="Pati A."/>
            <person name="Chen A."/>
            <person name="Palaniappan K."/>
            <person name="Land M."/>
            <person name="Hauser L."/>
            <person name="Pan C."/>
            <person name="Brambilla E.M."/>
            <person name="Rohde M."/>
            <person name="Spring S."/>
            <person name="Goker M."/>
            <person name="Detter J.C."/>
            <person name="Bristow J."/>
            <person name="Eisen J.A."/>
            <person name="Markowitz V."/>
            <person name="Hugenholtz P."/>
            <person name="Kyrpides N.C."/>
            <person name="Klenk H.P."/>
            <person name="Woyke T."/>
        </authorList>
    </citation>
    <scope>NUCLEOTIDE SEQUENCE [LARGE SCALE GENOMIC DNA]</scope>
    <source>
        <strain evidence="3">DSM 13258 / LMG 19739 / B1</strain>
    </source>
</reference>
<sequence>MEGVLHLILNELKNRNIMKLIKSLGLATLLLFTTVAMAQNKKDKKIMKDAQKAKTTLLETSPSLEHFFDNSAGYVIFPNVGKGGFIIGGASGNGVVYENGDAVGMADLKKLNIGLQAGGQAIIEVIFFETDVDLQRFKTEKFQFAAETSAVALKSGIAFNAKYKDGVAVFALPKAGLMADASVGGQKFSYKAF</sequence>
<dbReference type="HOGENOM" id="CLU_100198_1_0_10"/>
<gene>
    <name evidence="2" type="ordered locus">Murru_1102</name>
</gene>
<keyword evidence="1" id="KW-1133">Transmembrane helix</keyword>
<evidence type="ECO:0000313" key="2">
    <source>
        <dbReference type="EMBL" id="AEM70146.1"/>
    </source>
</evidence>
<accession>G2PMN9</accession>
<name>G2PMN9_ALLRU</name>
<evidence type="ECO:0000256" key="1">
    <source>
        <dbReference type="SAM" id="Phobius"/>
    </source>
</evidence>
<dbReference type="CDD" id="cd11524">
    <property type="entry name" value="SYLF"/>
    <property type="match status" value="1"/>
</dbReference>
<organism evidence="2 3">
    <name type="scientific">Allomuricauda ruestringensis (strain DSM 13258 / CIP 107369 / LMG 19739 / B1)</name>
    <name type="common">Muricauda ruestringensis</name>
    <dbReference type="NCBI Taxonomy" id="886377"/>
    <lineage>
        <taxon>Bacteria</taxon>
        <taxon>Pseudomonadati</taxon>
        <taxon>Bacteroidota</taxon>
        <taxon>Flavobacteriia</taxon>
        <taxon>Flavobacteriales</taxon>
        <taxon>Flavobacteriaceae</taxon>
        <taxon>Flagellimonas</taxon>
    </lineage>
</organism>
<protein>
    <recommendedName>
        <fullName evidence="4">Ysc84 actin-binding domain-containing protein</fullName>
    </recommendedName>
</protein>
<evidence type="ECO:0008006" key="4">
    <source>
        <dbReference type="Google" id="ProtNLM"/>
    </source>
</evidence>
<keyword evidence="3" id="KW-1185">Reference proteome</keyword>
<evidence type="ECO:0000313" key="3">
    <source>
        <dbReference type="Proteomes" id="UP000008908"/>
    </source>
</evidence>
<feature type="transmembrane region" description="Helical" evidence="1">
    <location>
        <begin position="20"/>
        <end position="38"/>
    </location>
</feature>
<reference evidence="3" key="1">
    <citation type="submission" date="2011-08" db="EMBL/GenBank/DDBJ databases">
        <title>The complete genome of Muricauda ruestringensis DSM 13258.</title>
        <authorList>
            <person name="Lucas S."/>
            <person name="Han J."/>
            <person name="Lapidus A."/>
            <person name="Bruce D."/>
            <person name="Goodwin L."/>
            <person name="Pitluck S."/>
            <person name="Peters L."/>
            <person name="Kyrpides N."/>
            <person name="Mavromatis K."/>
            <person name="Ivanova N."/>
            <person name="Ovchinnikova G."/>
            <person name="Teshima H."/>
            <person name="Detter J.C."/>
            <person name="Tapia R."/>
            <person name="Han C."/>
            <person name="Land M."/>
            <person name="Hauser L."/>
            <person name="Markowitz V."/>
            <person name="Cheng J.-F."/>
            <person name="Hugenholtz P."/>
            <person name="Woyke T."/>
            <person name="Wu D."/>
            <person name="Spring S."/>
            <person name="Schroeder M."/>
            <person name="Brambilla E."/>
            <person name="Klenk H.-P."/>
            <person name="Eisen J.A."/>
        </authorList>
    </citation>
    <scope>NUCLEOTIDE SEQUENCE [LARGE SCALE GENOMIC DNA]</scope>
    <source>
        <strain evidence="3">DSM 13258 / LMG 19739 / B1</strain>
    </source>
</reference>
<dbReference type="AlphaFoldDB" id="G2PMN9"/>
<dbReference type="eggNOG" id="COG2930">
    <property type="taxonomic scope" value="Bacteria"/>
</dbReference>